<gene>
    <name evidence="1" type="ORF">MCOR_45990</name>
</gene>
<keyword evidence="2" id="KW-1185">Reference proteome</keyword>
<dbReference type="OrthoDB" id="6155669at2759"/>
<evidence type="ECO:0000313" key="2">
    <source>
        <dbReference type="Proteomes" id="UP000507470"/>
    </source>
</evidence>
<organism evidence="1 2">
    <name type="scientific">Mytilus coruscus</name>
    <name type="common">Sea mussel</name>
    <dbReference type="NCBI Taxonomy" id="42192"/>
    <lineage>
        <taxon>Eukaryota</taxon>
        <taxon>Metazoa</taxon>
        <taxon>Spiralia</taxon>
        <taxon>Lophotrochozoa</taxon>
        <taxon>Mollusca</taxon>
        <taxon>Bivalvia</taxon>
        <taxon>Autobranchia</taxon>
        <taxon>Pteriomorphia</taxon>
        <taxon>Mytilida</taxon>
        <taxon>Mytiloidea</taxon>
        <taxon>Mytilidae</taxon>
        <taxon>Mytilinae</taxon>
        <taxon>Mytilus</taxon>
    </lineage>
</organism>
<accession>A0A6J8E0A9</accession>
<evidence type="ECO:0000313" key="1">
    <source>
        <dbReference type="EMBL" id="CAC5413042.1"/>
    </source>
</evidence>
<dbReference type="AlphaFoldDB" id="A0A6J8E0A9"/>
<protein>
    <submittedName>
        <fullName evidence="1">Uncharacterized protein</fullName>
    </submittedName>
</protein>
<name>A0A6J8E0A9_MYTCO</name>
<reference evidence="1 2" key="1">
    <citation type="submission" date="2020-06" db="EMBL/GenBank/DDBJ databases">
        <authorList>
            <person name="Li R."/>
            <person name="Bekaert M."/>
        </authorList>
    </citation>
    <scope>NUCLEOTIDE SEQUENCE [LARGE SCALE GENOMIC DNA]</scope>
    <source>
        <strain evidence="2">wild</strain>
    </source>
</reference>
<dbReference type="EMBL" id="CACVKT020008119">
    <property type="protein sequence ID" value="CAC5413042.1"/>
    <property type="molecule type" value="Genomic_DNA"/>
</dbReference>
<dbReference type="Proteomes" id="UP000507470">
    <property type="component" value="Unassembled WGS sequence"/>
</dbReference>
<sequence>MAVLVKNRKSLPWEEILAIHQFQEERHSQYINKNSSGTEVIDSKGKAAILNEQYDSVFTDENMNTMPSLGNSNIQDIDKLRVTENGKEFKQMSTRYKRECIQPLVRPHIEYASAVWDPYKKCHINQVEIVQRRAARFVTTAYSREPGTVTNILQTLGWTTLATRRKGARLILLYKILHGEASVIIPDYIKRPTVTTRQYHRDRFSRVSTSTDAYKYSFIPRTIVDWNQLPESAIRAPTTDTFRVCVWAFLT</sequence>
<proteinExistence type="predicted"/>